<dbReference type="Pfam" id="PF20118">
    <property type="entry name" value="DUF6508"/>
    <property type="match status" value="1"/>
</dbReference>
<gene>
    <name evidence="1" type="ORF">RM572_11455</name>
</gene>
<dbReference type="InterPro" id="IPR045425">
    <property type="entry name" value="DUF6508"/>
</dbReference>
<dbReference type="RefSeq" id="WP_311673176.1">
    <property type="nucleotide sequence ID" value="NZ_JAVREQ010000008.1"/>
</dbReference>
<accession>A0ABU2NRL2</accession>
<evidence type="ECO:0000313" key="1">
    <source>
        <dbReference type="EMBL" id="MDT0379384.1"/>
    </source>
</evidence>
<reference evidence="2" key="1">
    <citation type="submission" date="2023-07" db="EMBL/GenBank/DDBJ databases">
        <title>30 novel species of actinomycetes from the DSMZ collection.</title>
        <authorList>
            <person name="Nouioui I."/>
        </authorList>
    </citation>
    <scope>NUCLEOTIDE SEQUENCE [LARGE SCALE GENOMIC DNA]</scope>
    <source>
        <strain evidence="2">DSM 42041</strain>
    </source>
</reference>
<evidence type="ECO:0000313" key="2">
    <source>
        <dbReference type="Proteomes" id="UP001183414"/>
    </source>
</evidence>
<organism evidence="1 2">
    <name type="scientific">Streptomyces hazeniae</name>
    <dbReference type="NCBI Taxonomy" id="3075538"/>
    <lineage>
        <taxon>Bacteria</taxon>
        <taxon>Bacillati</taxon>
        <taxon>Actinomycetota</taxon>
        <taxon>Actinomycetes</taxon>
        <taxon>Kitasatosporales</taxon>
        <taxon>Streptomycetaceae</taxon>
        <taxon>Streptomyces</taxon>
    </lineage>
</organism>
<dbReference type="EMBL" id="JAVREQ010000008">
    <property type="protein sequence ID" value="MDT0379384.1"/>
    <property type="molecule type" value="Genomic_DNA"/>
</dbReference>
<protein>
    <submittedName>
        <fullName evidence="1">DUF6508 domain-containing protein</fullName>
    </submittedName>
</protein>
<name>A0ABU2NRL2_9ACTN</name>
<proteinExistence type="predicted"/>
<sequence>MSDSPHVPGDADDRMLLAQLRLDPSHDDAWRLLTATARDFAAQPQADGDTCWVQSTRGSDGVVTVGYPEYSARVQRACRALSDVGAVTPAYSWMQRRPPALPDDGTPPGAADAVRLATTIIRGERFCDGTIGQAVERGTLQAVLTSLAAWYDARRSG</sequence>
<comment type="caution">
    <text evidence="1">The sequence shown here is derived from an EMBL/GenBank/DDBJ whole genome shotgun (WGS) entry which is preliminary data.</text>
</comment>
<keyword evidence="2" id="KW-1185">Reference proteome</keyword>
<dbReference type="Proteomes" id="UP001183414">
    <property type="component" value="Unassembled WGS sequence"/>
</dbReference>